<keyword evidence="4" id="KW-0411">Iron-sulfur</keyword>
<dbReference type="EMBL" id="JBHRTI010000003">
    <property type="protein sequence ID" value="MFC3147065.1"/>
    <property type="molecule type" value="Genomic_DNA"/>
</dbReference>
<keyword evidence="1" id="KW-0001">2Fe-2S</keyword>
<name>A0ABV7H4A3_9BURK</name>
<dbReference type="PANTHER" id="PTHR40261:SF1">
    <property type="entry name" value="RIESKE DOMAIN-CONTAINING PROTEIN"/>
    <property type="match status" value="1"/>
</dbReference>
<dbReference type="SUPFAM" id="SSF50022">
    <property type="entry name" value="ISP domain"/>
    <property type="match status" value="1"/>
</dbReference>
<reference evidence="7" key="1">
    <citation type="journal article" date="2019" name="Int. J. Syst. Evol. Microbiol.">
        <title>The Global Catalogue of Microorganisms (GCM) 10K type strain sequencing project: providing services to taxonomists for standard genome sequencing and annotation.</title>
        <authorList>
            <consortium name="The Broad Institute Genomics Platform"/>
            <consortium name="The Broad Institute Genome Sequencing Center for Infectious Disease"/>
            <person name="Wu L."/>
            <person name="Ma J."/>
        </authorList>
    </citation>
    <scope>NUCLEOTIDE SEQUENCE [LARGE SCALE GENOMIC DNA]</scope>
    <source>
        <strain evidence="7">KCTC 52168</strain>
    </source>
</reference>
<proteinExistence type="predicted"/>
<keyword evidence="7" id="KW-1185">Reference proteome</keyword>
<keyword evidence="3" id="KW-0408">Iron</keyword>
<keyword evidence="2" id="KW-0479">Metal-binding</keyword>
<dbReference type="RefSeq" id="WP_377301780.1">
    <property type="nucleotide sequence ID" value="NZ_CP180191.1"/>
</dbReference>
<evidence type="ECO:0000256" key="1">
    <source>
        <dbReference type="ARBA" id="ARBA00022714"/>
    </source>
</evidence>
<sequence length="123" mass="13708">MTDWTWLRLCDSHELAERGRAIRFAIDSPQGAGSAFVLRWRGRAHAYINRCQHIPMEMDWSPGQFLDEAGIEIVCATHGAAYAPDTGRCVGGPCRGRSLVALRVEEREGTVWWLPDANAWPAG</sequence>
<organism evidence="6 7">
    <name type="scientific">Piscinibacterium candidicorallinum</name>
    <dbReference type="NCBI Taxonomy" id="1793872"/>
    <lineage>
        <taxon>Bacteria</taxon>
        <taxon>Pseudomonadati</taxon>
        <taxon>Pseudomonadota</taxon>
        <taxon>Betaproteobacteria</taxon>
        <taxon>Burkholderiales</taxon>
        <taxon>Piscinibacterium</taxon>
    </lineage>
</organism>
<dbReference type="InterPro" id="IPR036922">
    <property type="entry name" value="Rieske_2Fe-2S_sf"/>
</dbReference>
<evidence type="ECO:0000313" key="7">
    <source>
        <dbReference type="Proteomes" id="UP001595556"/>
    </source>
</evidence>
<evidence type="ECO:0000256" key="4">
    <source>
        <dbReference type="ARBA" id="ARBA00023014"/>
    </source>
</evidence>
<dbReference type="Gene3D" id="2.102.10.10">
    <property type="entry name" value="Rieske [2Fe-2S] iron-sulphur domain"/>
    <property type="match status" value="1"/>
</dbReference>
<dbReference type="Pfam" id="PF00355">
    <property type="entry name" value="Rieske"/>
    <property type="match status" value="1"/>
</dbReference>
<feature type="domain" description="Rieske" evidence="5">
    <location>
        <begin position="42"/>
        <end position="113"/>
    </location>
</feature>
<gene>
    <name evidence="6" type="ORF">ACFOEN_05350</name>
</gene>
<dbReference type="CDD" id="cd03467">
    <property type="entry name" value="Rieske"/>
    <property type="match status" value="1"/>
</dbReference>
<protein>
    <submittedName>
        <fullName evidence="6">Rieske (2Fe-2S) protein</fullName>
    </submittedName>
</protein>
<comment type="caution">
    <text evidence="6">The sequence shown here is derived from an EMBL/GenBank/DDBJ whole genome shotgun (WGS) entry which is preliminary data.</text>
</comment>
<dbReference type="PANTHER" id="PTHR40261">
    <property type="match status" value="1"/>
</dbReference>
<dbReference type="PROSITE" id="PS51296">
    <property type="entry name" value="RIESKE"/>
    <property type="match status" value="1"/>
</dbReference>
<evidence type="ECO:0000256" key="3">
    <source>
        <dbReference type="ARBA" id="ARBA00023004"/>
    </source>
</evidence>
<evidence type="ECO:0000259" key="5">
    <source>
        <dbReference type="PROSITE" id="PS51296"/>
    </source>
</evidence>
<dbReference type="InterPro" id="IPR017941">
    <property type="entry name" value="Rieske_2Fe-2S"/>
</dbReference>
<dbReference type="Proteomes" id="UP001595556">
    <property type="component" value="Unassembled WGS sequence"/>
</dbReference>
<accession>A0ABV7H4A3</accession>
<evidence type="ECO:0000313" key="6">
    <source>
        <dbReference type="EMBL" id="MFC3147065.1"/>
    </source>
</evidence>
<evidence type="ECO:0000256" key="2">
    <source>
        <dbReference type="ARBA" id="ARBA00022723"/>
    </source>
</evidence>